<dbReference type="GO" id="GO:0005576">
    <property type="term" value="C:extracellular region"/>
    <property type="evidence" value="ECO:0007669"/>
    <property type="project" value="UniProtKB-ARBA"/>
</dbReference>
<reference evidence="8" key="3">
    <citation type="submission" date="2025-09" db="UniProtKB">
        <authorList>
            <consortium name="Ensembl"/>
        </authorList>
    </citation>
    <scope>IDENTIFICATION</scope>
</reference>
<sequence length="649" mass="73082">MLKMPKQIAKPLMFEVLSVLGVSNNVFNLAVSRTFEIDYDHDCFVKDGKPFRYISGSIHYSRVPRYYWKDRLLKMYMAGLDTIQMYVPWNFHESQPKIYDFSGDRDLEHFLQLANDTGLLVVLRAGPYICGEWDMGGLPAWLLRKKSIVLRSSDQDYLAAVDQWMGELLPRIKPFLYQNGGPIITVQKLTFFGRRLGCQYCFLRLLFSVISVHTFRQSSSKDESLQSGLDESLEKCYEALYFCLCFLIGGNVTAAFLTQRYAEPKGPLVNSEFYTGWLDHWGQAHSVVGKAIVAKSLNEILALGASVNMYMFEGGTNFGYWNGANTPYAPQPTSYDYDAPLSEAGDLTDKYFAIREIIKKHKKVPLGPVPPTTPKFAYGKVEMNKLGTLSEMLNKFSFTGPVKSVYPVNFVQLNQYFGFMLYRTKLPKDCSKPTPLSSPLNGVHDRAYVTVDGVPQGILERDKSLSINITGTTGAQLDLLLENMGRVTFGRYINDFKILECSVFINHTILNYFSAFPSKITSALLFNPLVWGGSSQTGHSFRSAHTSDLSEVCPLVSFVLGSFLAFSPFPPLPGDDFKMCEIYSQGQVWINGFNLGRYWPARGPQITLFVPEHILSTSVPNNITVLELQRSPCDFGPCAVEFVDKPILN</sequence>
<evidence type="ECO:0000313" key="8">
    <source>
        <dbReference type="Ensembl" id="ENSLACP00000006589.1"/>
    </source>
</evidence>
<evidence type="ECO:0000256" key="2">
    <source>
        <dbReference type="ARBA" id="ARBA00022801"/>
    </source>
</evidence>
<reference evidence="8" key="2">
    <citation type="submission" date="2025-08" db="UniProtKB">
        <authorList>
            <consortium name="Ensembl"/>
        </authorList>
    </citation>
    <scope>IDENTIFICATION</scope>
</reference>
<dbReference type="Bgee" id="ENSLACG00000005840">
    <property type="expression patterns" value="Expressed in pelvic fin"/>
</dbReference>
<dbReference type="EMBL" id="AFYH01142744">
    <property type="status" value="NOT_ANNOTATED_CDS"/>
    <property type="molecule type" value="Genomic_DNA"/>
</dbReference>
<dbReference type="PANTHER" id="PTHR23421">
    <property type="entry name" value="BETA-GALACTOSIDASE RELATED"/>
    <property type="match status" value="1"/>
</dbReference>
<evidence type="ECO:0000256" key="3">
    <source>
        <dbReference type="ARBA" id="ARBA00023295"/>
    </source>
</evidence>
<comment type="similarity">
    <text evidence="1 4">Belongs to the glycosyl hydrolase 35 family.</text>
</comment>
<keyword evidence="9" id="KW-1185">Reference proteome</keyword>
<protein>
    <submittedName>
        <fullName evidence="8">Galactosidase beta 1</fullName>
    </submittedName>
</protein>
<dbReference type="EMBL" id="AFYH01142746">
    <property type="status" value="NOT_ANNOTATED_CDS"/>
    <property type="molecule type" value="Genomic_DNA"/>
</dbReference>
<dbReference type="EMBL" id="AFYH01142741">
    <property type="status" value="NOT_ANNOTATED_CDS"/>
    <property type="molecule type" value="Genomic_DNA"/>
</dbReference>
<dbReference type="EMBL" id="AFYH01142742">
    <property type="status" value="NOT_ANNOTATED_CDS"/>
    <property type="molecule type" value="Genomic_DNA"/>
</dbReference>
<dbReference type="InterPro" id="IPR026283">
    <property type="entry name" value="B-gal_1-like"/>
</dbReference>
<dbReference type="Proteomes" id="UP000008672">
    <property type="component" value="Unassembled WGS sequence"/>
</dbReference>
<evidence type="ECO:0000259" key="5">
    <source>
        <dbReference type="Pfam" id="PF01301"/>
    </source>
</evidence>
<feature type="domain" description="Beta-galactosidase 1-like first all-beta" evidence="6">
    <location>
        <begin position="407"/>
        <end position="517"/>
    </location>
</feature>
<evidence type="ECO:0000256" key="1">
    <source>
        <dbReference type="ARBA" id="ARBA00009809"/>
    </source>
</evidence>
<dbReference type="eggNOG" id="KOG0496">
    <property type="taxonomic scope" value="Eukaryota"/>
</dbReference>
<dbReference type="PIRSF" id="PIRSF006336">
    <property type="entry name" value="B-gal"/>
    <property type="match status" value="1"/>
</dbReference>
<evidence type="ECO:0000259" key="7">
    <source>
        <dbReference type="Pfam" id="PF21467"/>
    </source>
</evidence>
<keyword evidence="3" id="KW-0326">Glycosidase</keyword>
<dbReference type="OMA" id="TFETILM"/>
<dbReference type="GO" id="GO:0005764">
    <property type="term" value="C:lysosome"/>
    <property type="evidence" value="ECO:0007669"/>
    <property type="project" value="UniProtKB-SubCell"/>
</dbReference>
<dbReference type="EMBL" id="AFYH01142743">
    <property type="status" value="NOT_ANNOTATED_CDS"/>
    <property type="molecule type" value="Genomic_DNA"/>
</dbReference>
<dbReference type="InterPro" id="IPR017853">
    <property type="entry name" value="GH"/>
</dbReference>
<dbReference type="Ensembl" id="ENSLACT00000006642.1">
    <property type="protein sequence ID" value="ENSLACP00000006589.1"/>
    <property type="gene ID" value="ENSLACG00000005840.1"/>
</dbReference>
<evidence type="ECO:0000259" key="6">
    <source>
        <dbReference type="Pfam" id="PF21317"/>
    </source>
</evidence>
<dbReference type="Gene3D" id="2.60.120.260">
    <property type="entry name" value="Galactose-binding domain-like"/>
    <property type="match status" value="2"/>
</dbReference>
<reference evidence="9" key="1">
    <citation type="submission" date="2011-08" db="EMBL/GenBank/DDBJ databases">
        <title>The draft genome of Latimeria chalumnae.</title>
        <authorList>
            <person name="Di Palma F."/>
            <person name="Alfoldi J."/>
            <person name="Johnson J."/>
            <person name="Berlin A."/>
            <person name="Gnerre S."/>
            <person name="Jaffe D."/>
            <person name="MacCallum I."/>
            <person name="Young S."/>
            <person name="Walker B.J."/>
            <person name="Lander E."/>
            <person name="Lindblad-Toh K."/>
        </authorList>
    </citation>
    <scope>NUCLEOTIDE SEQUENCE [LARGE SCALE GENOMIC DNA]</scope>
    <source>
        <strain evidence="9">Wild caught</strain>
    </source>
</reference>
<proteinExistence type="inferred from homology"/>
<name>H3AAB8_LATCH</name>
<evidence type="ECO:0000313" key="9">
    <source>
        <dbReference type="Proteomes" id="UP000008672"/>
    </source>
</evidence>
<dbReference type="EMBL" id="AFYH01142740">
    <property type="status" value="NOT_ANNOTATED_CDS"/>
    <property type="molecule type" value="Genomic_DNA"/>
</dbReference>
<dbReference type="AlphaFoldDB" id="H3AAB8"/>
<dbReference type="Pfam" id="PF01301">
    <property type="entry name" value="Glyco_hydro_35"/>
    <property type="match status" value="1"/>
</dbReference>
<accession>H3AAB8</accession>
<dbReference type="Gene3D" id="3.20.20.80">
    <property type="entry name" value="Glycosidases"/>
    <property type="match status" value="1"/>
</dbReference>
<feature type="domain" description="Glycoside hydrolase 35 catalytic" evidence="5">
    <location>
        <begin position="44"/>
        <end position="360"/>
    </location>
</feature>
<dbReference type="GeneTree" id="ENSGT00950000182942"/>
<dbReference type="InterPro" id="IPR048913">
    <property type="entry name" value="BetaGal_gal-bd"/>
</dbReference>
<dbReference type="InterPro" id="IPR001944">
    <property type="entry name" value="Glycoside_Hdrlase_35"/>
</dbReference>
<gene>
    <name evidence="8" type="primary">GLB1</name>
</gene>
<dbReference type="SUPFAM" id="SSF51445">
    <property type="entry name" value="(Trans)glycosidases"/>
    <property type="match status" value="1"/>
</dbReference>
<dbReference type="EMBL" id="AFYH01142738">
    <property type="status" value="NOT_ANNOTATED_CDS"/>
    <property type="molecule type" value="Genomic_DNA"/>
</dbReference>
<dbReference type="InterPro" id="IPR048912">
    <property type="entry name" value="BetaGal1-like_ABD1"/>
</dbReference>
<dbReference type="PRINTS" id="PR00742">
    <property type="entry name" value="GLHYDRLASE35"/>
</dbReference>
<dbReference type="EMBL" id="AFYH01142745">
    <property type="status" value="NOT_ANNOTATED_CDS"/>
    <property type="molecule type" value="Genomic_DNA"/>
</dbReference>
<feature type="domain" description="Beta-galactosidase galactose-binding" evidence="7">
    <location>
        <begin position="584"/>
        <end position="617"/>
    </location>
</feature>
<dbReference type="SUPFAM" id="SSF49785">
    <property type="entry name" value="Galactose-binding domain-like"/>
    <property type="match status" value="1"/>
</dbReference>
<dbReference type="GO" id="GO:0004565">
    <property type="term" value="F:beta-galactosidase activity"/>
    <property type="evidence" value="ECO:0007669"/>
    <property type="project" value="UniProtKB-EC"/>
</dbReference>
<keyword evidence="2" id="KW-0378">Hydrolase</keyword>
<evidence type="ECO:0000256" key="4">
    <source>
        <dbReference type="RuleBase" id="RU003679"/>
    </source>
</evidence>
<dbReference type="InterPro" id="IPR031330">
    <property type="entry name" value="Gly_Hdrlase_35_cat"/>
</dbReference>
<dbReference type="EMBL" id="AFYH01142747">
    <property type="status" value="NOT_ANNOTATED_CDS"/>
    <property type="molecule type" value="Genomic_DNA"/>
</dbReference>
<dbReference type="InterPro" id="IPR008979">
    <property type="entry name" value="Galactose-bd-like_sf"/>
</dbReference>
<dbReference type="Pfam" id="PF21467">
    <property type="entry name" value="BetaGal_gal-bd"/>
    <property type="match status" value="1"/>
</dbReference>
<dbReference type="GO" id="GO:0005975">
    <property type="term" value="P:carbohydrate metabolic process"/>
    <property type="evidence" value="ECO:0007669"/>
    <property type="project" value="InterPro"/>
</dbReference>
<dbReference type="GO" id="GO:0016020">
    <property type="term" value="C:membrane"/>
    <property type="evidence" value="ECO:0007669"/>
    <property type="project" value="GOC"/>
</dbReference>
<dbReference type="InParanoid" id="H3AAB8"/>
<dbReference type="STRING" id="7897.ENSLACP00000006589"/>
<dbReference type="HOGENOM" id="CLU_007853_7_2_1"/>
<dbReference type="GO" id="GO:0042340">
    <property type="term" value="P:keratan sulfate proteoglycan catabolic process"/>
    <property type="evidence" value="ECO:0007669"/>
    <property type="project" value="UniProtKB-ARBA"/>
</dbReference>
<dbReference type="GO" id="GO:0006689">
    <property type="term" value="P:ganglioside catabolic process"/>
    <property type="evidence" value="ECO:0007669"/>
    <property type="project" value="UniProtKB-ARBA"/>
</dbReference>
<dbReference type="Pfam" id="PF21317">
    <property type="entry name" value="BetaGal_ABD_1"/>
    <property type="match status" value="1"/>
</dbReference>
<organism evidence="8 9">
    <name type="scientific">Latimeria chalumnae</name>
    <name type="common">Coelacanth</name>
    <dbReference type="NCBI Taxonomy" id="7897"/>
    <lineage>
        <taxon>Eukaryota</taxon>
        <taxon>Metazoa</taxon>
        <taxon>Chordata</taxon>
        <taxon>Craniata</taxon>
        <taxon>Vertebrata</taxon>
        <taxon>Euteleostomi</taxon>
        <taxon>Coelacanthiformes</taxon>
        <taxon>Coelacanthidae</taxon>
        <taxon>Latimeria</taxon>
    </lineage>
</organism>
<dbReference type="EMBL" id="AFYH01142739">
    <property type="status" value="NOT_ANNOTATED_CDS"/>
    <property type="molecule type" value="Genomic_DNA"/>
</dbReference>